<dbReference type="SUPFAM" id="SSF53474">
    <property type="entry name" value="alpha/beta-Hydrolases"/>
    <property type="match status" value="1"/>
</dbReference>
<organism evidence="3 4">
    <name type="scientific">Weissella oryzae (strain DSM 25784 / JCM 18191 / LMG 30913 / SG25)</name>
    <dbReference type="NCBI Taxonomy" id="1329250"/>
    <lineage>
        <taxon>Bacteria</taxon>
        <taxon>Bacillati</taxon>
        <taxon>Bacillota</taxon>
        <taxon>Bacilli</taxon>
        <taxon>Lactobacillales</taxon>
        <taxon>Lactobacillaceae</taxon>
        <taxon>Weissella</taxon>
    </lineage>
</organism>
<keyword evidence="3" id="KW-0575">Peroxidase</keyword>
<proteinExistence type="predicted"/>
<keyword evidence="4" id="KW-1185">Reference proteome</keyword>
<dbReference type="InterPro" id="IPR050266">
    <property type="entry name" value="AB_hydrolase_sf"/>
</dbReference>
<evidence type="ECO:0000313" key="3">
    <source>
        <dbReference type="EMBL" id="GAK31634.1"/>
    </source>
</evidence>
<evidence type="ECO:0000256" key="1">
    <source>
        <dbReference type="ARBA" id="ARBA00022801"/>
    </source>
</evidence>
<dbReference type="STRING" id="1329250.WOSG25_120260"/>
<dbReference type="Proteomes" id="UP000030643">
    <property type="component" value="Unassembled WGS sequence"/>
</dbReference>
<evidence type="ECO:0000259" key="2">
    <source>
        <dbReference type="Pfam" id="PF00561"/>
    </source>
</evidence>
<dbReference type="AlphaFoldDB" id="A0A069CVY3"/>
<gene>
    <name evidence="3" type="ORF">WOSG25_120260</name>
</gene>
<dbReference type="GO" id="GO:0016787">
    <property type="term" value="F:hydrolase activity"/>
    <property type="evidence" value="ECO:0007669"/>
    <property type="project" value="UniProtKB-KW"/>
</dbReference>
<dbReference type="GO" id="GO:0016020">
    <property type="term" value="C:membrane"/>
    <property type="evidence" value="ECO:0007669"/>
    <property type="project" value="TreeGrafter"/>
</dbReference>
<reference evidence="4" key="1">
    <citation type="journal article" date="2014" name="Genome Announc.">
        <title>Draft genome sequence of Weissella oryzae SG25T, isolated from fermented rice grains.</title>
        <authorList>
            <person name="Tanizawa Y."/>
            <person name="Fujisawa T."/>
            <person name="Mochizuki T."/>
            <person name="Kaminuma E."/>
            <person name="Suzuki Y."/>
            <person name="Nakamura Y."/>
            <person name="Tohno M."/>
        </authorList>
    </citation>
    <scope>NUCLEOTIDE SEQUENCE [LARGE SCALE GENOMIC DNA]</scope>
    <source>
        <strain evidence="4">DSM 25784 / JCM 18191 / LMG 30913 / SG25</strain>
    </source>
</reference>
<dbReference type="RefSeq" id="WP_027699588.1">
    <property type="nucleotide sequence ID" value="NZ_DF820495.1"/>
</dbReference>
<keyword evidence="1" id="KW-0378">Hydrolase</keyword>
<dbReference type="EMBL" id="DF820495">
    <property type="protein sequence ID" value="GAK31634.1"/>
    <property type="molecule type" value="Genomic_DNA"/>
</dbReference>
<dbReference type="eggNOG" id="COG0596">
    <property type="taxonomic scope" value="Bacteria"/>
</dbReference>
<feature type="domain" description="AB hydrolase-1" evidence="2">
    <location>
        <begin position="23"/>
        <end position="249"/>
    </location>
</feature>
<dbReference type="Pfam" id="PF00561">
    <property type="entry name" value="Abhydrolase_1"/>
    <property type="match status" value="1"/>
</dbReference>
<dbReference type="Gene3D" id="3.40.50.1820">
    <property type="entry name" value="alpha/beta hydrolase"/>
    <property type="match status" value="1"/>
</dbReference>
<accession>A0A069CVY3</accession>
<dbReference type="GO" id="GO:0004601">
    <property type="term" value="F:peroxidase activity"/>
    <property type="evidence" value="ECO:0007669"/>
    <property type="project" value="UniProtKB-KW"/>
</dbReference>
<evidence type="ECO:0000313" key="4">
    <source>
        <dbReference type="Proteomes" id="UP000030643"/>
    </source>
</evidence>
<dbReference type="InterPro" id="IPR000073">
    <property type="entry name" value="AB_hydrolase_1"/>
</dbReference>
<dbReference type="PANTHER" id="PTHR43798">
    <property type="entry name" value="MONOACYLGLYCEROL LIPASE"/>
    <property type="match status" value="1"/>
</dbReference>
<dbReference type="PANTHER" id="PTHR43798:SF31">
    <property type="entry name" value="AB HYDROLASE SUPERFAMILY PROTEIN YCLE"/>
    <property type="match status" value="1"/>
</dbReference>
<dbReference type="InterPro" id="IPR029058">
    <property type="entry name" value="AB_hydrolase_fold"/>
</dbReference>
<protein>
    <submittedName>
        <fullName evidence="3">Non-heme chloride peroxidase</fullName>
    </submittedName>
</protein>
<sequence>MPEFITSDQVTIHYHDYGGQLKPAVILLTGYSSSEVTWYYQIEPLLAADYRVITYDHRSHGHSSQVTYGLTAARLAVDLHELMNVLDLETVTLVGHSMGAVIAMTYETLFTDQRLRAVITEDQTPTILQKTNWLDGQTGLTFAEIPDFMQRLPQLHLMAHPLSQAMKLTMQPYNMPFNFQVGQTLLLDTIAADWRATLSQERIPHLFIAGAKSPLYPAEHANAACQLQKNSLSEVKIIPDVGHIPHLENVDLFNTTLLNFLAKL</sequence>
<keyword evidence="3" id="KW-0560">Oxidoreductase</keyword>
<name>A0A069CVY3_WEIOS</name>
<dbReference type="OrthoDB" id="9805423at2"/>